<dbReference type="PROSITE" id="PS50110">
    <property type="entry name" value="RESPONSE_REGULATORY"/>
    <property type="match status" value="1"/>
</dbReference>
<evidence type="ECO:0000313" key="4">
    <source>
        <dbReference type="EMBL" id="CAH7666107.1"/>
    </source>
</evidence>
<feature type="domain" description="Response regulatory" evidence="3">
    <location>
        <begin position="83"/>
        <end position="227"/>
    </location>
</feature>
<accession>A0AAV0AG68</accession>
<dbReference type="SMART" id="SM00448">
    <property type="entry name" value="REC"/>
    <property type="match status" value="1"/>
</dbReference>
<sequence length="454" mass="51391">MTSQTDSPRLLFHQPQPSSPIHSLAEVTCHERSKSIGSLLTTSVRETTNRFRAKSSPTSSSGLHKSTYPCTYPFNLKNGLKLKVLVVDDNILNLRVIKKILVQKLSHLIDVDQLRLVSSGASALEYFNLGNGNEKILEQDTKRSGSLGNVIPPFDLVLLDISMPIVSGIDVCQRLRQRYEPDQLHICAVTTDIEIWQVEVYRRIRMNGVIGKPLKIQDLEYSLLQAYQNYSEQQFYYCFSGSLKRFLQPEAVFCSSPNDNPWTIENNSQMSGFEWARSCSSERNCRKISVVTGNASEAFSQRPGRLLRLDSNSSTRSFETDSSYPAEALSSATTIFFPNNLVTFDINKPAQKFLSAERNGQEDGLFELYKPRLREETDLAAEIEQERTDSCLRQAKVTCEFSSRPLEFSKGQSPSMEHIGVITDDEDTIHKRNNRYSNSVLKSWQSTRLKTSPV</sequence>
<dbReference type="InterPro" id="IPR001789">
    <property type="entry name" value="Sig_transdc_resp-reg_receiver"/>
</dbReference>
<organism evidence="4 5">
    <name type="scientific">Phakopsora pachyrhizi</name>
    <name type="common">Asian soybean rust disease fungus</name>
    <dbReference type="NCBI Taxonomy" id="170000"/>
    <lineage>
        <taxon>Eukaryota</taxon>
        <taxon>Fungi</taxon>
        <taxon>Dikarya</taxon>
        <taxon>Basidiomycota</taxon>
        <taxon>Pucciniomycotina</taxon>
        <taxon>Pucciniomycetes</taxon>
        <taxon>Pucciniales</taxon>
        <taxon>Phakopsoraceae</taxon>
        <taxon>Phakopsora</taxon>
    </lineage>
</organism>
<gene>
    <name evidence="4" type="ORF">PPACK8108_LOCUS428</name>
</gene>
<evidence type="ECO:0000259" key="3">
    <source>
        <dbReference type="PROSITE" id="PS50110"/>
    </source>
</evidence>
<evidence type="ECO:0000256" key="2">
    <source>
        <dbReference type="PROSITE-ProRule" id="PRU00169"/>
    </source>
</evidence>
<comment type="caution">
    <text evidence="4">The sequence shown here is derived from an EMBL/GenBank/DDBJ whole genome shotgun (WGS) entry which is preliminary data.</text>
</comment>
<reference evidence="4" key="1">
    <citation type="submission" date="2022-06" db="EMBL/GenBank/DDBJ databases">
        <authorList>
            <consortium name="SYNGENTA / RWTH Aachen University"/>
        </authorList>
    </citation>
    <scope>NUCLEOTIDE SEQUENCE</scope>
</reference>
<keyword evidence="1 2" id="KW-0597">Phosphoprotein</keyword>
<protein>
    <submittedName>
        <fullName evidence="4">CheY-like superfamily</fullName>
    </submittedName>
</protein>
<proteinExistence type="predicted"/>
<dbReference type="SUPFAM" id="SSF52172">
    <property type="entry name" value="CheY-like"/>
    <property type="match status" value="1"/>
</dbReference>
<name>A0AAV0AG68_PHAPC</name>
<evidence type="ECO:0000256" key="1">
    <source>
        <dbReference type="ARBA" id="ARBA00022553"/>
    </source>
</evidence>
<dbReference type="PANTHER" id="PTHR43719">
    <property type="entry name" value="TWO-COMPONENT HISTIDINE KINASE"/>
    <property type="match status" value="1"/>
</dbReference>
<dbReference type="Proteomes" id="UP001153365">
    <property type="component" value="Unassembled WGS sequence"/>
</dbReference>
<dbReference type="InterPro" id="IPR050956">
    <property type="entry name" value="2C_system_His_kinase"/>
</dbReference>
<dbReference type="EMBL" id="CALTRL010000043">
    <property type="protein sequence ID" value="CAH7666107.1"/>
    <property type="molecule type" value="Genomic_DNA"/>
</dbReference>
<keyword evidence="5" id="KW-1185">Reference proteome</keyword>
<dbReference type="Gene3D" id="3.40.50.2300">
    <property type="match status" value="1"/>
</dbReference>
<evidence type="ECO:0000313" key="5">
    <source>
        <dbReference type="Proteomes" id="UP001153365"/>
    </source>
</evidence>
<dbReference type="PANTHER" id="PTHR43719:SF28">
    <property type="entry name" value="PEROXIDE STRESS-ACTIVATED HISTIDINE KINASE MAK1-RELATED"/>
    <property type="match status" value="1"/>
</dbReference>
<dbReference type="GO" id="GO:0000160">
    <property type="term" value="P:phosphorelay signal transduction system"/>
    <property type="evidence" value="ECO:0007669"/>
    <property type="project" value="InterPro"/>
</dbReference>
<dbReference type="Pfam" id="PF00072">
    <property type="entry name" value="Response_reg"/>
    <property type="match status" value="1"/>
</dbReference>
<dbReference type="InterPro" id="IPR011006">
    <property type="entry name" value="CheY-like_superfamily"/>
</dbReference>
<dbReference type="AlphaFoldDB" id="A0AAV0AG68"/>
<feature type="modified residue" description="4-aspartylphosphate" evidence="2">
    <location>
        <position position="160"/>
    </location>
</feature>
<dbReference type="CDD" id="cd17546">
    <property type="entry name" value="REC_hyHK_CKI1_RcsC-like"/>
    <property type="match status" value="1"/>
</dbReference>